<gene>
    <name evidence="1" type="ORF">HNO84_13155</name>
</gene>
<evidence type="ECO:0000313" key="1">
    <source>
        <dbReference type="EMBL" id="NUU02549.1"/>
    </source>
</evidence>
<reference evidence="1 2" key="1">
    <citation type="journal article" date="2020" name="Front. Plant Sci.">
        <title>Isolation of Rhizosphere Bacteria That Improve Quality and Water Stress Tolerance in Greenhouse Ornamentals.</title>
        <authorList>
            <person name="Nordstedt N.P."/>
            <person name="Jones M.L."/>
        </authorList>
    </citation>
    <scope>NUCLEOTIDE SEQUENCE [LARGE SCALE GENOMIC DNA]</scope>
    <source>
        <strain evidence="1 2">C6C2</strain>
    </source>
</reference>
<evidence type="ECO:0000313" key="2">
    <source>
        <dbReference type="Proteomes" id="UP000536746"/>
    </source>
</evidence>
<evidence type="ECO:0008006" key="3">
    <source>
        <dbReference type="Google" id="ProtNLM"/>
    </source>
</evidence>
<organism evidence="1 2">
    <name type="scientific">Herbaspirillum robiniae</name>
    <dbReference type="NCBI Taxonomy" id="2014887"/>
    <lineage>
        <taxon>Bacteria</taxon>
        <taxon>Pseudomonadati</taxon>
        <taxon>Pseudomonadota</taxon>
        <taxon>Betaproteobacteria</taxon>
        <taxon>Burkholderiales</taxon>
        <taxon>Oxalobacteraceae</taxon>
        <taxon>Herbaspirillum</taxon>
    </lineage>
</organism>
<proteinExistence type="predicted"/>
<dbReference type="Proteomes" id="UP000536746">
    <property type="component" value="Unassembled WGS sequence"/>
</dbReference>
<protein>
    <recommendedName>
        <fullName evidence="3">Resolvase/invertase-type recombinase catalytic domain-containing protein</fullName>
    </recommendedName>
</protein>
<accession>A0ABX2LXW4</accession>
<name>A0ABX2LXW4_9BURK</name>
<keyword evidence="2" id="KW-1185">Reference proteome</keyword>
<comment type="caution">
    <text evidence="1">The sequence shown here is derived from an EMBL/GenBank/DDBJ whole genome shotgun (WGS) entry which is preliminary data.</text>
</comment>
<sequence>MKIQAGYGRSRALADHAVFDHRKTVAGRQRQHEMVAVKGFQSGLSIRQCSDDAPGSNVRGDDATQDISIVKTKRLLARRA</sequence>
<dbReference type="EMBL" id="JABFMT010000012">
    <property type="protein sequence ID" value="NUU02549.1"/>
    <property type="molecule type" value="Genomic_DNA"/>
</dbReference>